<keyword evidence="14 22" id="KW-1133">Transmembrane helix</keyword>
<feature type="transmembrane region" description="Helical" evidence="22">
    <location>
        <begin position="424"/>
        <end position="441"/>
    </location>
</feature>
<dbReference type="UniPathway" id="UPA00378"/>
<name>A0A5N5QLV5_9AGAM</name>
<feature type="transmembrane region" description="Helical" evidence="22">
    <location>
        <begin position="669"/>
        <end position="687"/>
    </location>
</feature>
<feature type="domain" description="Oligosaccharyl transferase STT3 N-terminal" evidence="24">
    <location>
        <begin position="337"/>
        <end position="701"/>
    </location>
</feature>
<feature type="domain" description="STT3/PglB/AglB core" evidence="26">
    <location>
        <begin position="835"/>
        <end position="886"/>
    </location>
</feature>
<evidence type="ECO:0000259" key="26">
    <source>
        <dbReference type="Pfam" id="PF21436"/>
    </source>
</evidence>
<dbReference type="PANTHER" id="PTHR13872:SF1">
    <property type="entry name" value="DOLICHYL-DIPHOSPHOOLIGOSACCHARIDE--PROTEIN GLYCOSYLTRANSFERASE SUBUNIT STT3B"/>
    <property type="match status" value="1"/>
</dbReference>
<feature type="transmembrane region" description="Helical" evidence="22">
    <location>
        <begin position="453"/>
        <end position="469"/>
    </location>
</feature>
<feature type="region of interest" description="Disordered" evidence="21">
    <location>
        <begin position="122"/>
        <end position="188"/>
    </location>
</feature>
<protein>
    <recommendedName>
        <fullName evidence="20">Dolichyl-diphosphooligosaccharide--protein glycosyltransferase subunit STT3</fullName>
        <ecNumber evidence="6">2.4.99.18</ecNumber>
    </recommendedName>
</protein>
<feature type="region of interest" description="Disordered" evidence="21">
    <location>
        <begin position="1022"/>
        <end position="1044"/>
    </location>
</feature>
<dbReference type="GO" id="GO:0046872">
    <property type="term" value="F:metal ion binding"/>
    <property type="evidence" value="ECO:0007669"/>
    <property type="project" value="UniProtKB-KW"/>
</dbReference>
<comment type="function">
    <text evidence="19">Catalytic subunit of the oligosaccharyl transferase (OST) complex that catalyzes the initial transfer of a defined glycan (Glc(3)Man(9)GlcNAc(2) in eukaryotes) from the lipid carrier dolichol-pyrophosphate to an asparagine residue within an Asn-X-Ser/Thr consensus motif in nascent polypeptide chains, the first step in protein N-glycosylation. N-glycosylation occurs cotranslationally and the complex associates with the Sec61 complex at the channel-forming translocon complex that mediates protein translocation across the endoplasmic reticulum (ER). All subunits are required for a maximal enzyme activity. This subunit contains the active site and the acceptor peptide and donor lipid-linked oligosaccharide (LLO) binding pockets.</text>
</comment>
<dbReference type="Proteomes" id="UP000383932">
    <property type="component" value="Unassembled WGS sequence"/>
</dbReference>
<feature type="transmembrane region" description="Helical" evidence="22">
    <location>
        <begin position="236"/>
        <end position="257"/>
    </location>
</feature>
<accession>A0A5N5QLV5</accession>
<comment type="subcellular location">
    <subcellularLocation>
        <location evidence="3">Endoplasmic reticulum membrane</location>
        <topology evidence="3">Multi-pass membrane protein</topology>
    </subcellularLocation>
</comment>
<feature type="transmembrane region" description="Helical" evidence="22">
    <location>
        <begin position="398"/>
        <end position="418"/>
    </location>
</feature>
<evidence type="ECO:0000256" key="19">
    <source>
        <dbReference type="ARBA" id="ARBA00059243"/>
    </source>
</evidence>
<comment type="catalytic activity">
    <reaction evidence="18">
        <text>a di-trans,poly-cis-dolichyl diphosphooligosaccharide + L-asparaginyl-[protein] = N(4)-(oligosaccharide-(1-&gt;4)-N-acetyl-beta-D-glucosaminyl-(1-&gt;4)-N-acetyl-beta-D-glucosaminyl)-L-asparaginyl-[protein] + a di-trans,poly-cis-dolichyl diphosphate + H(+)</text>
        <dbReference type="Rhea" id="RHEA:22980"/>
        <dbReference type="Rhea" id="RHEA-COMP:12804"/>
        <dbReference type="Rhea" id="RHEA-COMP:12805"/>
        <dbReference type="Rhea" id="RHEA-COMP:19506"/>
        <dbReference type="Rhea" id="RHEA-COMP:19509"/>
        <dbReference type="ChEBI" id="CHEBI:15378"/>
        <dbReference type="ChEBI" id="CHEBI:50347"/>
        <dbReference type="ChEBI" id="CHEBI:57497"/>
        <dbReference type="ChEBI" id="CHEBI:57570"/>
        <dbReference type="ChEBI" id="CHEBI:132529"/>
        <dbReference type="EC" id="2.4.99.18"/>
    </reaction>
</comment>
<feature type="chain" id="PRO_5024399853" description="Dolichyl-diphosphooligosaccharide--protein glycosyltransferase subunit STT3" evidence="23">
    <location>
        <begin position="18"/>
        <end position="1044"/>
    </location>
</feature>
<dbReference type="EMBL" id="SSOP01000061">
    <property type="protein sequence ID" value="KAB5592538.1"/>
    <property type="molecule type" value="Genomic_DNA"/>
</dbReference>
<feature type="transmembrane region" description="Helical" evidence="22">
    <location>
        <begin position="581"/>
        <end position="606"/>
    </location>
</feature>
<evidence type="ECO:0000259" key="25">
    <source>
        <dbReference type="Pfam" id="PF10342"/>
    </source>
</evidence>
<keyword evidence="15 22" id="KW-0472">Membrane</keyword>
<keyword evidence="7" id="KW-0328">Glycosyltransferase</keyword>
<proteinExistence type="inferred from homology"/>
<comment type="cofactor">
    <cofactor evidence="2">
        <name>Mg(2+)</name>
        <dbReference type="ChEBI" id="CHEBI:18420"/>
    </cofactor>
</comment>
<evidence type="ECO:0000256" key="9">
    <source>
        <dbReference type="ARBA" id="ARBA00022692"/>
    </source>
</evidence>
<dbReference type="InterPro" id="IPR003674">
    <property type="entry name" value="Oligo_trans_STT3"/>
</dbReference>
<evidence type="ECO:0000256" key="1">
    <source>
        <dbReference type="ARBA" id="ARBA00001936"/>
    </source>
</evidence>
<evidence type="ECO:0000256" key="11">
    <source>
        <dbReference type="ARBA" id="ARBA00022729"/>
    </source>
</evidence>
<evidence type="ECO:0000259" key="24">
    <source>
        <dbReference type="Pfam" id="PF02516"/>
    </source>
</evidence>
<feature type="region of interest" description="Disordered" evidence="21">
    <location>
        <begin position="718"/>
        <end position="757"/>
    </location>
</feature>
<dbReference type="Pfam" id="PF02516">
    <property type="entry name" value="STT3"/>
    <property type="match status" value="1"/>
</dbReference>
<feature type="transmembrane region" description="Helical" evidence="22">
    <location>
        <begin position="642"/>
        <end position="662"/>
    </location>
</feature>
<keyword evidence="8 27" id="KW-0808">Transferase</keyword>
<dbReference type="Gene3D" id="3.40.50.12610">
    <property type="match status" value="1"/>
</dbReference>
<dbReference type="AlphaFoldDB" id="A0A5N5QLV5"/>
<evidence type="ECO:0000313" key="28">
    <source>
        <dbReference type="Proteomes" id="UP000383932"/>
    </source>
</evidence>
<feature type="transmembrane region" description="Helical" evidence="22">
    <location>
        <begin position="551"/>
        <end position="569"/>
    </location>
</feature>
<organism evidence="27 28">
    <name type="scientific">Ceratobasidium theobromae</name>
    <dbReference type="NCBI Taxonomy" id="1582974"/>
    <lineage>
        <taxon>Eukaryota</taxon>
        <taxon>Fungi</taxon>
        <taxon>Dikarya</taxon>
        <taxon>Basidiomycota</taxon>
        <taxon>Agaricomycotina</taxon>
        <taxon>Agaricomycetes</taxon>
        <taxon>Cantharellales</taxon>
        <taxon>Ceratobasidiaceae</taxon>
        <taxon>Ceratobasidium</taxon>
    </lineage>
</organism>
<dbReference type="InterPro" id="IPR048999">
    <property type="entry name" value="STT3-PglB_core"/>
</dbReference>
<evidence type="ECO:0000256" key="15">
    <source>
        <dbReference type="ARBA" id="ARBA00023136"/>
    </source>
</evidence>
<feature type="transmembrane region" description="Helical" evidence="22">
    <location>
        <begin position="366"/>
        <end position="386"/>
    </location>
</feature>
<evidence type="ECO:0000256" key="10">
    <source>
        <dbReference type="ARBA" id="ARBA00022723"/>
    </source>
</evidence>
<comment type="pathway">
    <text evidence="4">Protein modification; protein glycosylation.</text>
</comment>
<evidence type="ECO:0000256" key="17">
    <source>
        <dbReference type="ARBA" id="ARBA00023211"/>
    </source>
</evidence>
<evidence type="ECO:0000256" key="6">
    <source>
        <dbReference type="ARBA" id="ARBA00012605"/>
    </source>
</evidence>
<dbReference type="FunFam" id="3.40.50.12610:FF:000001">
    <property type="entry name" value="Dolichyl-diphosphooligosaccharide--protein glycosyltransferase subunit STT3B"/>
    <property type="match status" value="1"/>
</dbReference>
<evidence type="ECO:0000256" key="2">
    <source>
        <dbReference type="ARBA" id="ARBA00001946"/>
    </source>
</evidence>
<feature type="signal peptide" evidence="23">
    <location>
        <begin position="1"/>
        <end position="17"/>
    </location>
</feature>
<feature type="compositionally biased region" description="Low complexity" evidence="21">
    <location>
        <begin position="160"/>
        <end position="188"/>
    </location>
</feature>
<dbReference type="PANTHER" id="PTHR13872">
    <property type="entry name" value="DOLICHYL-DIPHOSPHOOLIGOSACCHARIDE--PROTEIN GLYCOSYLTRANSFERASE SUBUNIT"/>
    <property type="match status" value="1"/>
</dbReference>
<feature type="compositionally biased region" description="Basic residues" evidence="21">
    <location>
        <begin position="1024"/>
        <end position="1038"/>
    </location>
</feature>
<evidence type="ECO:0000313" key="27">
    <source>
        <dbReference type="EMBL" id="KAB5592538.1"/>
    </source>
</evidence>
<dbReference type="Pfam" id="PF10342">
    <property type="entry name" value="Kre9_KNH"/>
    <property type="match status" value="1"/>
</dbReference>
<dbReference type="GO" id="GO:0008250">
    <property type="term" value="C:oligosaccharyltransferase complex"/>
    <property type="evidence" value="ECO:0007669"/>
    <property type="project" value="UniProtKB-ARBA"/>
</dbReference>
<dbReference type="GO" id="GO:0018279">
    <property type="term" value="P:protein N-linked glycosylation via asparagine"/>
    <property type="evidence" value="ECO:0007669"/>
    <property type="project" value="TreeGrafter"/>
</dbReference>
<keyword evidence="17" id="KW-0464">Manganese</keyword>
<keyword evidence="9 22" id="KW-0812">Transmembrane</keyword>
<evidence type="ECO:0000256" key="20">
    <source>
        <dbReference type="ARBA" id="ARBA00067960"/>
    </source>
</evidence>
<evidence type="ECO:0000256" key="4">
    <source>
        <dbReference type="ARBA" id="ARBA00004922"/>
    </source>
</evidence>
<evidence type="ECO:0000256" key="22">
    <source>
        <dbReference type="SAM" id="Phobius"/>
    </source>
</evidence>
<feature type="transmembrane region" description="Helical" evidence="22">
    <location>
        <begin position="475"/>
        <end position="498"/>
    </location>
</feature>
<evidence type="ECO:0000256" key="8">
    <source>
        <dbReference type="ARBA" id="ARBA00022679"/>
    </source>
</evidence>
<evidence type="ECO:0000256" key="23">
    <source>
        <dbReference type="SAM" id="SignalP"/>
    </source>
</evidence>
<keyword evidence="11 23" id="KW-0732">Signal</keyword>
<dbReference type="InterPro" id="IPR018466">
    <property type="entry name" value="Kre9/Knh1-like_N"/>
</dbReference>
<feature type="transmembrane region" description="Helical" evidence="22">
    <location>
        <begin position="519"/>
        <end position="539"/>
    </location>
</feature>
<dbReference type="OrthoDB" id="10261066at2759"/>
<evidence type="ECO:0000256" key="3">
    <source>
        <dbReference type="ARBA" id="ARBA00004477"/>
    </source>
</evidence>
<keyword evidence="13" id="KW-0460">Magnesium</keyword>
<feature type="compositionally biased region" description="Low complexity" evidence="21">
    <location>
        <begin position="124"/>
        <end position="134"/>
    </location>
</feature>
<feature type="transmembrane region" description="Helical" evidence="22">
    <location>
        <begin position="287"/>
        <end position="309"/>
    </location>
</feature>
<comment type="similarity">
    <text evidence="5">Belongs to the STT3 family.</text>
</comment>
<keyword evidence="10" id="KW-0479">Metal-binding</keyword>
<keyword evidence="28" id="KW-1185">Reference proteome</keyword>
<dbReference type="EC" id="2.4.99.18" evidence="6"/>
<comment type="cofactor">
    <cofactor evidence="1">
        <name>Mn(2+)</name>
        <dbReference type="ChEBI" id="CHEBI:29035"/>
    </cofactor>
</comment>
<sequence>MFALALAVVAVFGVANAAPNPTEPSSTSVFNVGQTCSVKWDPDSTGSWKNMSIQLMTGDNWNMIHITTVAQGIDATDPTKNTFTYTCPDVTPNSAIYFYQFSDSSDPKNLLWTTRWTLASADGQTTTPTETTQPDGQKIPWGKGALVDPSKAVPAPAYLSGTGQSAGTGSSSASGSAAASTPAGTSASAAATTPAAGAATTSAAASSSATTLRAATTRASASGSASAASSTPSANAAVGAAAPGVLAMLGAVMAAWASECNVRSTTMAVAYELPALSKETVANTASLLRIVVLVFISGAAIASRLFAVINFESIIHELYVPVAVSPQQLTMRLTCFSRATRVLAKDGFYEFWNWFDPTAWYPLGRVVGGTIYPGLMATSGVIYNLLHALHLPVDIRNICVLLAPGFSALTAYSTYLFTKEMKDESAGLLAAIFIGIAPGYISRSVAGSYDNEAIAIFLLMFTFYLWIRALKQGSAFFGTLAAIFYFYMVAAWGGYAFITNMIPLHALALVFMGRFSSRLYVGYSSWYAIGTLASMQVPFVGFQPVRTSEHMGALGVFGLLQLIAFSELVRSHLQSRQFQLVLRASLVLAFILGGAALMLLTVKGWIAPWTGRFYSLWDTGYAKIHIPIIASVSEHQPTAWPAFFMDLNFLIFIFPVGVVLCFRQLRDEHVFVIIYAVVASYFAGVMVRLMLTLTPVVCVSAAIAISTLLDTYIDPEEPDGDQVEEAPAPATTPAPSNSNNAATESPTKAAKKQKKARASTGKKSGIYGMDTRLAVVGNTVFLMLVFVLHCTWVTSNAYSSPSVVLASRAADGSQNIIDDFREAYYWLRMNTPETSVVASWWDYGYQIAGMADRPTLVDNNTWNNTHIATVGKIMASPEDKAYPILRKHDVDYVLVIFGGLLGYSGDDINKFLWMVRIAQGIWPAEIRESNYFTARGEYKVDESASMTMKESVMYKTSYYRFAELYGGNPAMDRVRQQQLPRQGPTLDYLEEAFTSENWIVRIYKVKKEDPLGRDHKIANAFAAGKKRKRSKPVSRRKTLVVDDA</sequence>
<dbReference type="GO" id="GO:0043687">
    <property type="term" value="P:post-translational protein modification"/>
    <property type="evidence" value="ECO:0007669"/>
    <property type="project" value="TreeGrafter"/>
</dbReference>
<evidence type="ECO:0000256" key="13">
    <source>
        <dbReference type="ARBA" id="ARBA00022842"/>
    </source>
</evidence>
<evidence type="ECO:0000256" key="18">
    <source>
        <dbReference type="ARBA" id="ARBA00048829"/>
    </source>
</evidence>
<dbReference type="GO" id="GO:0004579">
    <property type="term" value="F:dolichyl-diphosphooligosaccharide-protein glycotransferase activity"/>
    <property type="evidence" value="ECO:0007669"/>
    <property type="project" value="UniProtKB-EC"/>
</dbReference>
<dbReference type="InterPro" id="IPR048307">
    <property type="entry name" value="STT3_N"/>
</dbReference>
<comment type="caution">
    <text evidence="27">The sequence shown here is derived from an EMBL/GenBank/DDBJ whole genome shotgun (WGS) entry which is preliminary data.</text>
</comment>
<keyword evidence="16" id="KW-0325">Glycoprotein</keyword>
<feature type="compositionally biased region" description="Low complexity" evidence="21">
    <location>
        <begin position="725"/>
        <end position="748"/>
    </location>
</feature>
<evidence type="ECO:0000256" key="7">
    <source>
        <dbReference type="ARBA" id="ARBA00022676"/>
    </source>
</evidence>
<evidence type="ECO:0000256" key="5">
    <source>
        <dbReference type="ARBA" id="ARBA00010810"/>
    </source>
</evidence>
<evidence type="ECO:0000256" key="12">
    <source>
        <dbReference type="ARBA" id="ARBA00022824"/>
    </source>
</evidence>
<feature type="domain" description="Yeast cell wall synthesis Kre9/Knh1-like N-terminal" evidence="25">
    <location>
        <begin position="23"/>
        <end position="117"/>
    </location>
</feature>
<dbReference type="Pfam" id="PF21436">
    <property type="entry name" value="STT3-PglB_core"/>
    <property type="match status" value="1"/>
</dbReference>
<evidence type="ECO:0000256" key="16">
    <source>
        <dbReference type="ARBA" id="ARBA00023180"/>
    </source>
</evidence>
<evidence type="ECO:0000256" key="14">
    <source>
        <dbReference type="ARBA" id="ARBA00022989"/>
    </source>
</evidence>
<gene>
    <name evidence="27" type="ORF">CTheo_4005</name>
</gene>
<evidence type="ECO:0000256" key="21">
    <source>
        <dbReference type="SAM" id="MobiDB-lite"/>
    </source>
</evidence>
<keyword evidence="12" id="KW-0256">Endoplasmic reticulum</keyword>
<reference evidence="27 28" key="1">
    <citation type="journal article" date="2019" name="Fungal Biol. Biotechnol.">
        <title>Draft genome sequence of fastidious pathogen Ceratobasidium theobromae, which causes vascular-streak dieback in Theobroma cacao.</title>
        <authorList>
            <person name="Ali S.S."/>
            <person name="Asman A."/>
            <person name="Shao J."/>
            <person name="Firmansyah A.P."/>
            <person name="Susilo A.W."/>
            <person name="Rosmana A."/>
            <person name="McMahon P."/>
            <person name="Junaid M."/>
            <person name="Guest D."/>
            <person name="Kheng T.Y."/>
            <person name="Meinhardt L.W."/>
            <person name="Bailey B.A."/>
        </authorList>
    </citation>
    <scope>NUCLEOTIDE SEQUENCE [LARGE SCALE GENOMIC DNA]</scope>
    <source>
        <strain evidence="27 28">CT2</strain>
    </source>
</reference>